<proteinExistence type="predicted"/>
<accession>A0A7W9AX57</accession>
<organism evidence="1 2">
    <name type="scientific">Brucella daejeonensis</name>
    <dbReference type="NCBI Taxonomy" id="659015"/>
    <lineage>
        <taxon>Bacteria</taxon>
        <taxon>Pseudomonadati</taxon>
        <taxon>Pseudomonadota</taxon>
        <taxon>Alphaproteobacteria</taxon>
        <taxon>Hyphomicrobiales</taxon>
        <taxon>Brucellaceae</taxon>
        <taxon>Brucella/Ochrobactrum group</taxon>
        <taxon>Brucella</taxon>
    </lineage>
</organism>
<dbReference type="AlphaFoldDB" id="A0A7W9AX57"/>
<keyword evidence="2" id="KW-1185">Reference proteome</keyword>
<reference evidence="1 2" key="1">
    <citation type="submission" date="2020-08" db="EMBL/GenBank/DDBJ databases">
        <title>Genomic Encyclopedia of Type Strains, Phase IV (KMG-IV): sequencing the most valuable type-strain genomes for metagenomic binning, comparative biology and taxonomic classification.</title>
        <authorList>
            <person name="Goeker M."/>
        </authorList>
    </citation>
    <scope>NUCLEOTIDE SEQUENCE [LARGE SCALE GENOMIC DNA]</scope>
    <source>
        <strain evidence="1 2">DSM 26944</strain>
    </source>
</reference>
<evidence type="ECO:0008006" key="3">
    <source>
        <dbReference type="Google" id="ProtNLM"/>
    </source>
</evidence>
<comment type="caution">
    <text evidence="1">The sequence shown here is derived from an EMBL/GenBank/DDBJ whole genome shotgun (WGS) entry which is preliminary data.</text>
</comment>
<gene>
    <name evidence="1" type="ORF">FHS76_002108</name>
</gene>
<name>A0A7W9AX57_9HYPH</name>
<dbReference type="Proteomes" id="UP000555546">
    <property type="component" value="Unassembled WGS sequence"/>
</dbReference>
<sequence length="261" mass="28840">MGIFAGLLLATSSATLARADESQELAKKLANPISSLISVPFQSNYDCCYGPKDAYRYTLNIQPVVPFSLNDDWNLIVRTIVPFVYQESPATGFDSRFGLSDTTQSFFFSPANTENGVTWGVGPVFLWPTATDHQLGTEKWGAGPTGVILKQHGGWTYGALANHIWSYAGHEDRDDVSQSFIQPFLTFTFPDTTALTLTSETSYDWVSKEWTVLINAGISKVFKFGEQRVSIGVLGRYYAAAPDNGPKWGARFVTTFLFPEK</sequence>
<evidence type="ECO:0000313" key="1">
    <source>
        <dbReference type="EMBL" id="MBB5702233.1"/>
    </source>
</evidence>
<dbReference type="EMBL" id="JACIJG010000006">
    <property type="protein sequence ID" value="MBB5702233.1"/>
    <property type="molecule type" value="Genomic_DNA"/>
</dbReference>
<protein>
    <recommendedName>
        <fullName evidence="3">Transporter</fullName>
    </recommendedName>
</protein>
<evidence type="ECO:0000313" key="2">
    <source>
        <dbReference type="Proteomes" id="UP000555546"/>
    </source>
</evidence>